<dbReference type="Proteomes" id="UP000039865">
    <property type="component" value="Unassembled WGS sequence"/>
</dbReference>
<dbReference type="InParanoid" id="A0A078BCW4"/>
<dbReference type="EMBL" id="CCKQ01019418">
    <property type="protein sequence ID" value="CDW91433.1"/>
    <property type="molecule type" value="Genomic_DNA"/>
</dbReference>
<accession>A0A078BCW4</accession>
<organism evidence="2 3">
    <name type="scientific">Stylonychia lemnae</name>
    <name type="common">Ciliate</name>
    <dbReference type="NCBI Taxonomy" id="5949"/>
    <lineage>
        <taxon>Eukaryota</taxon>
        <taxon>Sar</taxon>
        <taxon>Alveolata</taxon>
        <taxon>Ciliophora</taxon>
        <taxon>Intramacronucleata</taxon>
        <taxon>Spirotrichea</taxon>
        <taxon>Stichotrichia</taxon>
        <taxon>Sporadotrichida</taxon>
        <taxon>Oxytrichidae</taxon>
        <taxon>Stylonychinae</taxon>
        <taxon>Stylonychia</taxon>
    </lineage>
</organism>
<keyword evidence="1" id="KW-0472">Membrane</keyword>
<keyword evidence="3" id="KW-1185">Reference proteome</keyword>
<gene>
    <name evidence="2" type="primary">Contig7652.g8163</name>
    <name evidence="2" type="ORF">STYLEM_20588</name>
</gene>
<keyword evidence="1" id="KW-0812">Transmembrane</keyword>
<evidence type="ECO:0000313" key="3">
    <source>
        <dbReference type="Proteomes" id="UP000039865"/>
    </source>
</evidence>
<dbReference type="AlphaFoldDB" id="A0A078BCW4"/>
<keyword evidence="1" id="KW-1133">Transmembrane helix</keyword>
<reference evidence="2 3" key="1">
    <citation type="submission" date="2014-06" db="EMBL/GenBank/DDBJ databases">
        <authorList>
            <person name="Swart Estienne"/>
        </authorList>
    </citation>
    <scope>NUCLEOTIDE SEQUENCE [LARGE SCALE GENOMIC DNA]</scope>
    <source>
        <strain evidence="2 3">130c</strain>
    </source>
</reference>
<feature type="transmembrane region" description="Helical" evidence="1">
    <location>
        <begin position="55"/>
        <end position="72"/>
    </location>
</feature>
<protein>
    <submittedName>
        <fullName evidence="2">Uncharacterized protein</fullName>
    </submittedName>
</protein>
<evidence type="ECO:0000313" key="2">
    <source>
        <dbReference type="EMBL" id="CDW91433.1"/>
    </source>
</evidence>
<proteinExistence type="predicted"/>
<dbReference type="OrthoDB" id="10369854at2759"/>
<sequence length="161" mass="19570">MVHWRAYTVPRVALFWLGSFAFTQHAFVAFNQTFQNLASYGKFSNHPNYKLLGPIYSGFYLLRPVFWSYVFYRMTKLMGVMVIRHLQGKDDLHYFWYYDTLYPDMYHDEEDMRYINFRYTDNKVVPDPLTAYYPYDNLKYGKFLDKKGDTYDSNPYKYQKS</sequence>
<name>A0A078BCW4_STYLE</name>
<evidence type="ECO:0000256" key="1">
    <source>
        <dbReference type="SAM" id="Phobius"/>
    </source>
</evidence>